<evidence type="ECO:0000313" key="1">
    <source>
        <dbReference type="EMBL" id="SVD65598.1"/>
    </source>
</evidence>
<sequence>MLTKTDFQTARICIKRLWHEKKGLWTREQSVADLKNAFEGNRFSEVVREFYPDGKMIGWQHGSLDEAISKTKLELEASNVTLFEAAFEHQGLLCLADVVIKE</sequence>
<gene>
    <name evidence="1" type="ORF">METZ01_LOCUS418452</name>
</gene>
<organism evidence="1">
    <name type="scientific">marine metagenome</name>
    <dbReference type="NCBI Taxonomy" id="408172"/>
    <lineage>
        <taxon>unclassified sequences</taxon>
        <taxon>metagenomes</taxon>
        <taxon>ecological metagenomes</taxon>
    </lineage>
</organism>
<protein>
    <submittedName>
        <fullName evidence="1">Uncharacterized protein</fullName>
    </submittedName>
</protein>
<dbReference type="EMBL" id="UINC01164641">
    <property type="protein sequence ID" value="SVD65598.1"/>
    <property type="molecule type" value="Genomic_DNA"/>
</dbReference>
<dbReference type="AlphaFoldDB" id="A0A382X5G7"/>
<name>A0A382X5G7_9ZZZZ</name>
<reference evidence="1" key="1">
    <citation type="submission" date="2018-05" db="EMBL/GenBank/DDBJ databases">
        <authorList>
            <person name="Lanie J.A."/>
            <person name="Ng W.-L."/>
            <person name="Kazmierczak K.M."/>
            <person name="Andrzejewski T.M."/>
            <person name="Davidsen T.M."/>
            <person name="Wayne K.J."/>
            <person name="Tettelin H."/>
            <person name="Glass J.I."/>
            <person name="Rusch D."/>
            <person name="Podicherti R."/>
            <person name="Tsui H.-C.T."/>
            <person name="Winkler M.E."/>
        </authorList>
    </citation>
    <scope>NUCLEOTIDE SEQUENCE</scope>
</reference>
<feature type="non-terminal residue" evidence="1">
    <location>
        <position position="102"/>
    </location>
</feature>
<proteinExistence type="predicted"/>
<accession>A0A382X5G7</accession>